<keyword evidence="1" id="KW-0472">Membrane</keyword>
<reference evidence="3" key="1">
    <citation type="journal article" date="2017" name="Genome Biol.">
        <title>Comparative genomics reveals high biological diversity and specific adaptations in the industrially and medically important fungal genus Aspergillus.</title>
        <authorList>
            <person name="de Vries R.P."/>
            <person name="Riley R."/>
            <person name="Wiebenga A."/>
            <person name="Aguilar-Osorio G."/>
            <person name="Amillis S."/>
            <person name="Uchima C.A."/>
            <person name="Anderluh G."/>
            <person name="Asadollahi M."/>
            <person name="Askin M."/>
            <person name="Barry K."/>
            <person name="Battaglia E."/>
            <person name="Bayram O."/>
            <person name="Benocci T."/>
            <person name="Braus-Stromeyer S.A."/>
            <person name="Caldana C."/>
            <person name="Canovas D."/>
            <person name="Cerqueira G.C."/>
            <person name="Chen F."/>
            <person name="Chen W."/>
            <person name="Choi C."/>
            <person name="Clum A."/>
            <person name="Dos Santos R.A."/>
            <person name="Damasio A.R."/>
            <person name="Diallinas G."/>
            <person name="Emri T."/>
            <person name="Fekete E."/>
            <person name="Flipphi M."/>
            <person name="Freyberg S."/>
            <person name="Gallo A."/>
            <person name="Gournas C."/>
            <person name="Habgood R."/>
            <person name="Hainaut M."/>
            <person name="Harispe M.L."/>
            <person name="Henrissat B."/>
            <person name="Hilden K.S."/>
            <person name="Hope R."/>
            <person name="Hossain A."/>
            <person name="Karabika E."/>
            <person name="Karaffa L."/>
            <person name="Karanyi Z."/>
            <person name="Krasevec N."/>
            <person name="Kuo A."/>
            <person name="Kusch H."/>
            <person name="LaButti K."/>
            <person name="Lagendijk E.L."/>
            <person name="Lapidus A."/>
            <person name="Levasseur A."/>
            <person name="Lindquist E."/>
            <person name="Lipzen A."/>
            <person name="Logrieco A.F."/>
            <person name="MacCabe A."/>
            <person name="Maekelae M.R."/>
            <person name="Malavazi I."/>
            <person name="Melin P."/>
            <person name="Meyer V."/>
            <person name="Mielnichuk N."/>
            <person name="Miskei M."/>
            <person name="Molnar A.P."/>
            <person name="Mule G."/>
            <person name="Ngan C.Y."/>
            <person name="Orejas M."/>
            <person name="Orosz E."/>
            <person name="Ouedraogo J.P."/>
            <person name="Overkamp K.M."/>
            <person name="Park H.-S."/>
            <person name="Perrone G."/>
            <person name="Piumi F."/>
            <person name="Punt P.J."/>
            <person name="Ram A.F."/>
            <person name="Ramon A."/>
            <person name="Rauscher S."/>
            <person name="Record E."/>
            <person name="Riano-Pachon D.M."/>
            <person name="Robert V."/>
            <person name="Roehrig J."/>
            <person name="Ruller R."/>
            <person name="Salamov A."/>
            <person name="Salih N.S."/>
            <person name="Samson R.A."/>
            <person name="Sandor E."/>
            <person name="Sanguinetti M."/>
            <person name="Schuetze T."/>
            <person name="Sepcic K."/>
            <person name="Shelest E."/>
            <person name="Sherlock G."/>
            <person name="Sophianopoulou V."/>
            <person name="Squina F.M."/>
            <person name="Sun H."/>
            <person name="Susca A."/>
            <person name="Todd R.B."/>
            <person name="Tsang A."/>
            <person name="Unkles S.E."/>
            <person name="van de Wiele N."/>
            <person name="van Rossen-Uffink D."/>
            <person name="Oliveira J.V."/>
            <person name="Vesth T.C."/>
            <person name="Visser J."/>
            <person name="Yu J.-H."/>
            <person name="Zhou M."/>
            <person name="Andersen M.R."/>
            <person name="Archer D.B."/>
            <person name="Baker S.E."/>
            <person name="Benoit I."/>
            <person name="Brakhage A.A."/>
            <person name="Braus G.H."/>
            <person name="Fischer R."/>
            <person name="Frisvad J.C."/>
            <person name="Goldman G.H."/>
            <person name="Houbraken J."/>
            <person name="Oakley B."/>
            <person name="Pocsi I."/>
            <person name="Scazzocchio C."/>
            <person name="Seiboth B."/>
            <person name="vanKuyk P.A."/>
            <person name="Wortman J."/>
            <person name="Dyer P.S."/>
            <person name="Grigoriev I.V."/>
        </authorList>
    </citation>
    <scope>NUCLEOTIDE SEQUENCE [LARGE SCALE GENOMIC DNA]</scope>
    <source>
        <strain evidence="3">CBS 106.47</strain>
    </source>
</reference>
<feature type="transmembrane region" description="Helical" evidence="1">
    <location>
        <begin position="67"/>
        <end position="88"/>
    </location>
</feature>
<keyword evidence="1" id="KW-1133">Transmembrane helix</keyword>
<gene>
    <name evidence="2" type="ORF">ASPFODRAFT_480813</name>
</gene>
<evidence type="ECO:0000313" key="2">
    <source>
        <dbReference type="EMBL" id="OJZ89111.1"/>
    </source>
</evidence>
<proteinExistence type="predicted"/>
<evidence type="ECO:0000313" key="3">
    <source>
        <dbReference type="Proteomes" id="UP000184063"/>
    </source>
</evidence>
<organism evidence="2 3">
    <name type="scientific">Aspergillus luchuensis (strain CBS 106.47)</name>
    <dbReference type="NCBI Taxonomy" id="1137211"/>
    <lineage>
        <taxon>Eukaryota</taxon>
        <taxon>Fungi</taxon>
        <taxon>Dikarya</taxon>
        <taxon>Ascomycota</taxon>
        <taxon>Pezizomycotina</taxon>
        <taxon>Eurotiomycetes</taxon>
        <taxon>Eurotiomycetidae</taxon>
        <taxon>Eurotiales</taxon>
        <taxon>Aspergillaceae</taxon>
        <taxon>Aspergillus</taxon>
        <taxon>Aspergillus subgen. Circumdati</taxon>
    </lineage>
</organism>
<accession>A0A1M3TR29</accession>
<sequence>MDDVDGSRSVRWAEVCLISSDCIVQAGRSDGKRWLVTWDLRQRILVDKSSQSSHTHNKFHAFLSTKIFCLFLLLFFFFSVLQFTYVSFSFRVWCLRR</sequence>
<name>A0A1M3TR29_ASPLC</name>
<dbReference type="AlphaFoldDB" id="A0A1M3TR29"/>
<evidence type="ECO:0000256" key="1">
    <source>
        <dbReference type="SAM" id="Phobius"/>
    </source>
</evidence>
<dbReference type="VEuPathDB" id="FungiDB:ASPFODRAFT_480813"/>
<dbReference type="Proteomes" id="UP000184063">
    <property type="component" value="Unassembled WGS sequence"/>
</dbReference>
<protein>
    <submittedName>
        <fullName evidence="2">Uncharacterized protein</fullName>
    </submittedName>
</protein>
<keyword evidence="1" id="KW-0812">Transmembrane</keyword>
<dbReference type="EMBL" id="KV878238">
    <property type="protein sequence ID" value="OJZ89111.1"/>
    <property type="molecule type" value="Genomic_DNA"/>
</dbReference>